<reference evidence="1" key="1">
    <citation type="submission" date="2021-06" db="EMBL/GenBank/DDBJ databases">
        <authorList>
            <person name="Kallberg Y."/>
            <person name="Tangrot J."/>
            <person name="Rosling A."/>
        </authorList>
    </citation>
    <scope>NUCLEOTIDE SEQUENCE</scope>
    <source>
        <strain evidence="1">IL203A</strain>
    </source>
</reference>
<dbReference type="Proteomes" id="UP000789702">
    <property type="component" value="Unassembled WGS sequence"/>
</dbReference>
<feature type="non-terminal residue" evidence="1">
    <location>
        <position position="1"/>
    </location>
</feature>
<comment type="caution">
    <text evidence="1">The sequence shown here is derived from an EMBL/GenBank/DDBJ whole genome shotgun (WGS) entry which is preliminary data.</text>
</comment>
<accession>A0ACA9LL52</accession>
<evidence type="ECO:0000313" key="2">
    <source>
        <dbReference type="Proteomes" id="UP000789702"/>
    </source>
</evidence>
<sequence length="131" mass="15351">LLSDSDFIVKYGTARPGWHIHPLGRMENISISYLGYVDLIRFYDYTEFSAFKTIDKNETTSNSNQVDENDDADYLLLVSILTKLIIKFIDELWNFFIFPKHRALMGTSTSIRFFIFNTDSYRNGICLYYIS</sequence>
<proteinExistence type="predicted"/>
<organism evidence="1 2">
    <name type="scientific">Dentiscutata heterogama</name>
    <dbReference type="NCBI Taxonomy" id="1316150"/>
    <lineage>
        <taxon>Eukaryota</taxon>
        <taxon>Fungi</taxon>
        <taxon>Fungi incertae sedis</taxon>
        <taxon>Mucoromycota</taxon>
        <taxon>Glomeromycotina</taxon>
        <taxon>Glomeromycetes</taxon>
        <taxon>Diversisporales</taxon>
        <taxon>Gigasporaceae</taxon>
        <taxon>Dentiscutata</taxon>
    </lineage>
</organism>
<protein>
    <submittedName>
        <fullName evidence="1">9818_t:CDS:1</fullName>
    </submittedName>
</protein>
<keyword evidence="2" id="KW-1185">Reference proteome</keyword>
<name>A0ACA9LL52_9GLOM</name>
<dbReference type="EMBL" id="CAJVPU010004234">
    <property type="protein sequence ID" value="CAG8530030.1"/>
    <property type="molecule type" value="Genomic_DNA"/>
</dbReference>
<evidence type="ECO:0000313" key="1">
    <source>
        <dbReference type="EMBL" id="CAG8530030.1"/>
    </source>
</evidence>
<gene>
    <name evidence="1" type="ORF">DHETER_LOCUS4322</name>
</gene>